<dbReference type="InterPro" id="IPR007463">
    <property type="entry name" value="DUF507"/>
</dbReference>
<evidence type="ECO:0000313" key="2">
    <source>
        <dbReference type="EMBL" id="TLD78796.1"/>
    </source>
</evidence>
<gene>
    <name evidence="1" type="ORF">BN2458_PEG1906</name>
    <name evidence="2" type="ORF">LS75_003310</name>
</gene>
<dbReference type="OrthoDB" id="13157at2"/>
<reference evidence="1" key="3">
    <citation type="submission" date="2015-11" db="EMBL/GenBank/DDBJ databases">
        <authorList>
            <person name="Zhang Y."/>
            <person name="Guo Z."/>
        </authorList>
    </citation>
    <scope>NUCLEOTIDE SEQUENCE</scope>
    <source>
        <strain evidence="1">1</strain>
    </source>
</reference>
<protein>
    <submittedName>
        <fullName evidence="2">DUF507 family protein</fullName>
    </submittedName>
</protein>
<dbReference type="EMBL" id="LN907858">
    <property type="protein sequence ID" value="CUU40789.1"/>
    <property type="molecule type" value="Genomic_DNA"/>
</dbReference>
<evidence type="ECO:0000313" key="4">
    <source>
        <dbReference type="Proteomes" id="UP000064525"/>
    </source>
</evidence>
<keyword evidence="3" id="KW-1185">Reference proteome</keyword>
<dbReference type="Pfam" id="PF04368">
    <property type="entry name" value="DUF507"/>
    <property type="match status" value="1"/>
</dbReference>
<dbReference type="KEGG" id="hty:BN2458_PEG1906"/>
<dbReference type="PATRIC" id="fig|76936.10.peg.1856"/>
<reference evidence="4" key="2">
    <citation type="submission" date="2015-11" db="EMBL/GenBank/DDBJ databases">
        <authorList>
            <person name="Anvar S.Y."/>
        </authorList>
    </citation>
    <scope>NUCLEOTIDE SEQUENCE [LARGE SCALE GENOMIC DNA]</scope>
</reference>
<reference evidence="2 3" key="1">
    <citation type="journal article" date="2014" name="Genome Announc.">
        <title>Draft genome sequences of eight enterohepatic helicobacter species isolated from both laboratory and wild rodents.</title>
        <authorList>
            <person name="Sheh A."/>
            <person name="Shen Z."/>
            <person name="Fox J.G."/>
        </authorList>
    </citation>
    <scope>NUCLEOTIDE SEQUENCE [LARGE SCALE GENOMIC DNA]</scope>
    <source>
        <strain evidence="2 3">MIT 98-6810</strain>
    </source>
</reference>
<dbReference type="AlphaFoldDB" id="A0A099UGH9"/>
<evidence type="ECO:0000313" key="3">
    <source>
        <dbReference type="Proteomes" id="UP000029925"/>
    </source>
</evidence>
<dbReference type="STRING" id="76936.BN2458_PEG1906"/>
<organism evidence="1 4">
    <name type="scientific">Helicobacter typhlonius</name>
    <dbReference type="NCBI Taxonomy" id="76936"/>
    <lineage>
        <taxon>Bacteria</taxon>
        <taxon>Pseudomonadati</taxon>
        <taxon>Campylobacterota</taxon>
        <taxon>Epsilonproteobacteria</taxon>
        <taxon>Campylobacterales</taxon>
        <taxon>Helicobacteraceae</taxon>
        <taxon>Helicobacter</taxon>
    </lineage>
</organism>
<name>A0A099UGH9_9HELI</name>
<accession>A0A099UGH9</accession>
<dbReference type="GeneID" id="78152027"/>
<dbReference type="RefSeq" id="WP_034327142.1">
    <property type="nucleotide sequence ID" value="NZ_CAJTQN010000001.1"/>
</dbReference>
<dbReference type="Proteomes" id="UP000064525">
    <property type="component" value="Chromosome I"/>
</dbReference>
<dbReference type="EMBL" id="JRPF02000003">
    <property type="protein sequence ID" value="TLD78796.1"/>
    <property type="molecule type" value="Genomic_DNA"/>
</dbReference>
<proteinExistence type="predicted"/>
<evidence type="ECO:0000313" key="1">
    <source>
        <dbReference type="EMBL" id="CUU40789.1"/>
    </source>
</evidence>
<sequence>MRLKIHHAPYIANKISLDLGNSPHIELHSTIDNIAKIALECLEENIQREMSINEKVREILEARSDEIEDFNMDERELFRMCKRQIANEQNFYLAWEERCSDLSHQILDKLRSALRFEVSETIVKNIIFKAINEYSKIYDKAEEAVSEKLKKYKRKLIYGTEEYETLFSKLYEEELRKRGIL</sequence>
<dbReference type="Proteomes" id="UP000029925">
    <property type="component" value="Unassembled WGS sequence"/>
</dbReference>